<dbReference type="InterPro" id="IPR036388">
    <property type="entry name" value="WH-like_DNA-bd_sf"/>
</dbReference>
<dbReference type="RefSeq" id="WP_207046814.1">
    <property type="nucleotide sequence ID" value="NZ_JAFLNC010000004.1"/>
</dbReference>
<evidence type="ECO:0000256" key="3">
    <source>
        <dbReference type="ARBA" id="ARBA00023125"/>
    </source>
</evidence>
<dbReference type="Pfam" id="PF03466">
    <property type="entry name" value="LysR_substrate"/>
    <property type="match status" value="1"/>
</dbReference>
<keyword evidence="7" id="KW-1185">Reference proteome</keyword>
<organism evidence="6 7">
    <name type="scientific">Sneathiella sedimenti</name>
    <dbReference type="NCBI Taxonomy" id="2816034"/>
    <lineage>
        <taxon>Bacteria</taxon>
        <taxon>Pseudomonadati</taxon>
        <taxon>Pseudomonadota</taxon>
        <taxon>Alphaproteobacteria</taxon>
        <taxon>Sneathiellales</taxon>
        <taxon>Sneathiellaceae</taxon>
        <taxon>Sneathiella</taxon>
    </lineage>
</organism>
<dbReference type="PANTHER" id="PTHR30427">
    <property type="entry name" value="TRANSCRIPTIONAL ACTIVATOR PROTEIN LYSR"/>
    <property type="match status" value="1"/>
</dbReference>
<feature type="domain" description="HTH lysR-type" evidence="5">
    <location>
        <begin position="1"/>
        <end position="58"/>
    </location>
</feature>
<reference evidence="6 7" key="1">
    <citation type="submission" date="2021-03" db="EMBL/GenBank/DDBJ databases">
        <title>Sneathiella sp. CAU 1612 isolated from Kang Won-do.</title>
        <authorList>
            <person name="Kim W."/>
        </authorList>
    </citation>
    <scope>NUCLEOTIDE SEQUENCE [LARGE SCALE GENOMIC DNA]</scope>
    <source>
        <strain evidence="6 7">CAU 1612</strain>
    </source>
</reference>
<dbReference type="InterPro" id="IPR005119">
    <property type="entry name" value="LysR_subst-bd"/>
</dbReference>
<dbReference type="InterPro" id="IPR036390">
    <property type="entry name" value="WH_DNA-bd_sf"/>
</dbReference>
<comment type="similarity">
    <text evidence="1">Belongs to the LysR transcriptional regulatory family.</text>
</comment>
<evidence type="ECO:0000256" key="1">
    <source>
        <dbReference type="ARBA" id="ARBA00009437"/>
    </source>
</evidence>
<dbReference type="EMBL" id="JAFLNC010000004">
    <property type="protein sequence ID" value="MBO0334720.1"/>
    <property type="molecule type" value="Genomic_DNA"/>
</dbReference>
<dbReference type="Gene3D" id="3.40.190.290">
    <property type="match status" value="1"/>
</dbReference>
<dbReference type="Proteomes" id="UP000664761">
    <property type="component" value="Unassembled WGS sequence"/>
</dbReference>
<dbReference type="PRINTS" id="PR00039">
    <property type="entry name" value="HTHLYSR"/>
</dbReference>
<name>A0ABS3F887_9PROT</name>
<evidence type="ECO:0000259" key="5">
    <source>
        <dbReference type="PROSITE" id="PS50931"/>
    </source>
</evidence>
<dbReference type="PROSITE" id="PS50931">
    <property type="entry name" value="HTH_LYSR"/>
    <property type="match status" value="1"/>
</dbReference>
<evidence type="ECO:0000256" key="4">
    <source>
        <dbReference type="ARBA" id="ARBA00023163"/>
    </source>
</evidence>
<dbReference type="Gene3D" id="1.10.10.10">
    <property type="entry name" value="Winged helix-like DNA-binding domain superfamily/Winged helix DNA-binding domain"/>
    <property type="match status" value="1"/>
</dbReference>
<dbReference type="SUPFAM" id="SSF46785">
    <property type="entry name" value="Winged helix' DNA-binding domain"/>
    <property type="match status" value="1"/>
</dbReference>
<proteinExistence type="inferred from homology"/>
<sequence>MNFRQIETFRAVMMAGSASRAADLLQITQPAISRAIAELERSLGFPLFNRIRGRLVPTPEGEMFFRDVKTSFRGLDSLRTSAARIRDLGSGQIRIASIPSQGSSLVPRAIAKFREEYPSTAITLQIASSARVRNLVYNGHFDIGLAAEEIDTEGMHFEVFTSVRAICAVPNKHPLSTKEVIRPQDLDGEDFIAFMSEDSARQQIDTVLNENGINPNIVIETPYAITVAELVKLGIGIGLTNPLAIESSFDRSGLSLIPFDPPIYFKSFLLLRSDKQKSMEVKAMINKLLDSRFF</sequence>
<keyword evidence="2" id="KW-0805">Transcription regulation</keyword>
<evidence type="ECO:0000256" key="2">
    <source>
        <dbReference type="ARBA" id="ARBA00023015"/>
    </source>
</evidence>
<keyword evidence="3" id="KW-0238">DNA-binding</keyword>
<gene>
    <name evidence="6" type="ORF">J0X12_13920</name>
</gene>
<dbReference type="SUPFAM" id="SSF53850">
    <property type="entry name" value="Periplasmic binding protein-like II"/>
    <property type="match status" value="1"/>
</dbReference>
<keyword evidence="4" id="KW-0804">Transcription</keyword>
<accession>A0ABS3F887</accession>
<evidence type="ECO:0000313" key="7">
    <source>
        <dbReference type="Proteomes" id="UP000664761"/>
    </source>
</evidence>
<dbReference type="Pfam" id="PF00126">
    <property type="entry name" value="HTH_1"/>
    <property type="match status" value="1"/>
</dbReference>
<comment type="caution">
    <text evidence="6">The sequence shown here is derived from an EMBL/GenBank/DDBJ whole genome shotgun (WGS) entry which is preliminary data.</text>
</comment>
<dbReference type="InterPro" id="IPR000847">
    <property type="entry name" value="LysR_HTH_N"/>
</dbReference>
<dbReference type="PANTHER" id="PTHR30427:SF1">
    <property type="entry name" value="TRANSCRIPTIONAL ACTIVATOR PROTEIN LYSR"/>
    <property type="match status" value="1"/>
</dbReference>
<evidence type="ECO:0000313" key="6">
    <source>
        <dbReference type="EMBL" id="MBO0334720.1"/>
    </source>
</evidence>
<protein>
    <submittedName>
        <fullName evidence="6">LysR family transcriptional regulator</fullName>
    </submittedName>
</protein>